<organism evidence="2 3">
    <name type="scientific">Sphingomonas sinipercae</name>
    <dbReference type="NCBI Taxonomy" id="2714944"/>
    <lineage>
        <taxon>Bacteria</taxon>
        <taxon>Pseudomonadati</taxon>
        <taxon>Pseudomonadota</taxon>
        <taxon>Alphaproteobacteria</taxon>
        <taxon>Sphingomonadales</taxon>
        <taxon>Sphingomonadaceae</taxon>
        <taxon>Sphingomonas</taxon>
    </lineage>
</organism>
<protein>
    <recommendedName>
        <fullName evidence="4">Glycosyltransferase RgtA/B/C/D-like domain-containing protein</fullName>
    </recommendedName>
</protein>
<evidence type="ECO:0000313" key="3">
    <source>
        <dbReference type="Proteomes" id="UP000502502"/>
    </source>
</evidence>
<sequence>MSVVLPVQKHHAAQSWRAPRSLSPLTVAVAVACAVTLVRIFGTVDSDVAWQLWVARQIHAGADLYTDIIETNPPLWFWMAVPAERMSAILGLRAEPVLVLLIGIAVIGSLAATDRLVSHIRRDRRLPFLAYAAIAMAAMPWLHVGQREQIVLIGTIPYAALMAARQQGQAIHSSLAVAVGIGAALGFALKHYFLAVPLALELWLMLSLRREWRLFRPETLALASVITAYVGSICLIEPDFITRIVPLIHLAYGVFGRPIYAVLLNLHAVAGVLILAVAATQIIPLASARVPVATALTVASTVFAAVYFVQFKGWPYHALPLIGCGSVALAARLAEAPAAPLLRVLVPAALLLPIGISAQETRQIPEWQPDLAEAVAGLRKGDTVAFITAETAVPWSVTLQGGYLYPSRYNGFWQMQAIADNERSPRPDPRVTALGHQIVAETVADFTCMPPRRIIVMRPRPGEAGFDILAFYARSPDFADLMSHYRVRSRTSLDTYELASRLPAPSAPCRGEHG</sequence>
<dbReference type="Proteomes" id="UP000502502">
    <property type="component" value="Chromosome"/>
</dbReference>
<proteinExistence type="predicted"/>
<dbReference type="EMBL" id="CP049871">
    <property type="protein sequence ID" value="QIL02895.1"/>
    <property type="molecule type" value="Genomic_DNA"/>
</dbReference>
<feature type="transmembrane region" description="Helical" evidence="1">
    <location>
        <begin position="21"/>
        <end position="42"/>
    </location>
</feature>
<dbReference type="AlphaFoldDB" id="A0A6G7ZPN8"/>
<name>A0A6G7ZPN8_9SPHN</name>
<feature type="transmembrane region" description="Helical" evidence="1">
    <location>
        <begin position="259"/>
        <end position="284"/>
    </location>
</feature>
<reference evidence="2 3" key="1">
    <citation type="submission" date="2020-03" db="EMBL/GenBank/DDBJ databases">
        <title>Sphingomonas sp. nov., isolated from fish.</title>
        <authorList>
            <person name="Hyun D.-W."/>
            <person name="Bae J.-W."/>
        </authorList>
    </citation>
    <scope>NUCLEOTIDE SEQUENCE [LARGE SCALE GENOMIC DNA]</scope>
    <source>
        <strain evidence="2 3">HDW15C</strain>
    </source>
</reference>
<accession>A0A6G7ZPN8</accession>
<keyword evidence="1" id="KW-0812">Transmembrane</keyword>
<feature type="transmembrane region" description="Helical" evidence="1">
    <location>
        <begin position="176"/>
        <end position="200"/>
    </location>
</feature>
<feature type="transmembrane region" description="Helical" evidence="1">
    <location>
        <begin position="96"/>
        <end position="113"/>
    </location>
</feature>
<keyword evidence="3" id="KW-1185">Reference proteome</keyword>
<feature type="transmembrane region" description="Helical" evidence="1">
    <location>
        <begin position="125"/>
        <end position="143"/>
    </location>
</feature>
<feature type="transmembrane region" description="Helical" evidence="1">
    <location>
        <begin position="290"/>
        <end position="309"/>
    </location>
</feature>
<gene>
    <name evidence="2" type="ORF">G7078_08930</name>
</gene>
<keyword evidence="1" id="KW-0472">Membrane</keyword>
<dbReference type="KEGG" id="ssin:G7078_08930"/>
<keyword evidence="1" id="KW-1133">Transmembrane helix</keyword>
<dbReference type="RefSeq" id="WP_166095213.1">
    <property type="nucleotide sequence ID" value="NZ_CP049871.1"/>
</dbReference>
<evidence type="ECO:0008006" key="4">
    <source>
        <dbReference type="Google" id="ProtNLM"/>
    </source>
</evidence>
<feature type="transmembrane region" description="Helical" evidence="1">
    <location>
        <begin position="220"/>
        <end position="238"/>
    </location>
</feature>
<evidence type="ECO:0000313" key="2">
    <source>
        <dbReference type="EMBL" id="QIL02895.1"/>
    </source>
</evidence>
<evidence type="ECO:0000256" key="1">
    <source>
        <dbReference type="SAM" id="Phobius"/>
    </source>
</evidence>